<proteinExistence type="predicted"/>
<evidence type="ECO:0000259" key="2">
    <source>
        <dbReference type="Pfam" id="PF13400"/>
    </source>
</evidence>
<comment type="caution">
    <text evidence="3">The sequence shown here is derived from an EMBL/GenBank/DDBJ whole genome shotgun (WGS) entry which is preliminary data.</text>
</comment>
<feature type="transmembrane region" description="Helical" evidence="1">
    <location>
        <begin position="21"/>
        <end position="39"/>
    </location>
</feature>
<organism evidence="3 4">
    <name type="scientific">Celeribacter arenosi</name>
    <dbReference type="NCBI Taxonomy" id="792649"/>
    <lineage>
        <taxon>Bacteria</taxon>
        <taxon>Pseudomonadati</taxon>
        <taxon>Pseudomonadota</taxon>
        <taxon>Alphaproteobacteria</taxon>
        <taxon>Rhodobacterales</taxon>
        <taxon>Roseobacteraceae</taxon>
        <taxon>Celeribacter</taxon>
    </lineage>
</organism>
<keyword evidence="1" id="KW-0812">Transmembrane</keyword>
<dbReference type="Proteomes" id="UP001399917">
    <property type="component" value="Unassembled WGS sequence"/>
</dbReference>
<evidence type="ECO:0000256" key="1">
    <source>
        <dbReference type="SAM" id="Phobius"/>
    </source>
</evidence>
<reference evidence="4" key="1">
    <citation type="journal article" date="2019" name="Int. J. Syst. Evol. Microbiol.">
        <title>The Global Catalogue of Microorganisms (GCM) 10K type strain sequencing project: providing services to taxonomists for standard genome sequencing and annotation.</title>
        <authorList>
            <consortium name="The Broad Institute Genomics Platform"/>
            <consortium name="The Broad Institute Genome Sequencing Center for Infectious Disease"/>
            <person name="Wu L."/>
            <person name="Ma J."/>
        </authorList>
    </citation>
    <scope>NUCLEOTIDE SEQUENCE [LARGE SCALE GENOMIC DNA]</scope>
    <source>
        <strain evidence="4">JCM 17190</strain>
    </source>
</reference>
<evidence type="ECO:0000313" key="4">
    <source>
        <dbReference type="Proteomes" id="UP001399917"/>
    </source>
</evidence>
<keyword evidence="1" id="KW-0472">Membrane</keyword>
<keyword evidence="1" id="KW-1133">Transmembrane helix</keyword>
<feature type="domain" description="Putative Flp pilus-assembly TadG-like N-terminal" evidence="2">
    <location>
        <begin position="21"/>
        <end position="64"/>
    </location>
</feature>
<dbReference type="Pfam" id="PF13400">
    <property type="entry name" value="Tad"/>
    <property type="match status" value="1"/>
</dbReference>
<keyword evidence="4" id="KW-1185">Reference proteome</keyword>
<evidence type="ECO:0000313" key="3">
    <source>
        <dbReference type="EMBL" id="GAA3875208.1"/>
    </source>
</evidence>
<accession>A0ABP7KET1</accession>
<sequence>MIDLVLKKVQQYRKQEDGIGTVSSLFFLVLIAIIGGIALDGANAWRARFQLQVAADAAALAAAAHIDNPTAAREIAMEVVRRNLGGDTNALTSEDITFGVWDAASGDFALAEDESAEDAYDAVVVQTQRSNERSNSVGTYLMRLIGIDSFEVAAYSIARSDIQTGTETIEISGGGTSAHCSAATFISTHSVSAGGGNDFHDGVCIYGAGSVAFGGNDYFDDTVRLMANDIATIRDSHVASGSATVPEIASEGYLEAAIVPNLDWMFSERWNAFYGKHGQNYGGDLVPDFIKDPATGTAKIVQYDGWWSIQPSQVQPYTIYVVNGGAQFSGGIDAQNVMFMVNGYFGVGGGGSLHFKDVYFFGTDVNLAGSVQWGDPSITCDDHRYSVYLFAKNYVSLGGWAAPVPMDGVVVAAPSIRPGGSMTATHVYFESTQNFNIGGDFSVWGCANGYEGPMNSHWELTSAGGPSTSTETVEYVVRKATLKQ</sequence>
<dbReference type="EMBL" id="BAABDF010000007">
    <property type="protein sequence ID" value="GAA3875208.1"/>
    <property type="molecule type" value="Genomic_DNA"/>
</dbReference>
<dbReference type="RefSeq" id="WP_344847771.1">
    <property type="nucleotide sequence ID" value="NZ_BAABDF010000007.1"/>
</dbReference>
<name>A0ABP7KET1_9RHOB</name>
<gene>
    <name evidence="3" type="ORF">GCM10022404_26240</name>
</gene>
<protein>
    <recommendedName>
        <fullName evidence="2">Putative Flp pilus-assembly TadG-like N-terminal domain-containing protein</fullName>
    </recommendedName>
</protein>
<dbReference type="InterPro" id="IPR028087">
    <property type="entry name" value="Tad_N"/>
</dbReference>